<evidence type="ECO:0000256" key="1">
    <source>
        <dbReference type="ARBA" id="ARBA00004442"/>
    </source>
</evidence>
<dbReference type="InterPro" id="IPR001775">
    <property type="entry name" value="GspD/PilQ"/>
</dbReference>
<dbReference type="NCBIfam" id="TIGR02515">
    <property type="entry name" value="IV_pilus_PilQ"/>
    <property type="match status" value="1"/>
</dbReference>
<evidence type="ECO:0000256" key="9">
    <source>
        <dbReference type="SAM" id="SignalP"/>
    </source>
</evidence>
<evidence type="ECO:0000256" key="7">
    <source>
        <dbReference type="ARBA" id="ARBA00023237"/>
    </source>
</evidence>
<dbReference type="Proteomes" id="UP000829194">
    <property type="component" value="Chromosome"/>
</dbReference>
<proteinExistence type="inferred from homology"/>
<sequence length="706" mass="75047">MMIVFNANNMPSDRRPMASGTRMAGPRMAGLVVGLLAGISAAQAAPQTAPTAPAVQPPAAIAAAPAVAPTPSNDPSKQLPGTISVANIDFKRGDGGSGKLIVRFSGEGALPDMRSQGAQVMINVGNAQLPASLQRPLNVADFATPVQRIDARTSGTGAQLVLNTSGAYDTMAYQTGRDYIVEVVPRTAQSGNRAVGAAATAGGAKPASGAAPTSGSISAPAPVARTYGGRPVTFNFQDVPVRTVLQLVAEESNLNIVAADTVQGNVTLRLVNVPWDQALDIVLQAKGLDKRRSGNVVWVAPQAEVAKYEQDREDARIALDNRVDLTTEYVQVNYHNAAQIYKALTEAKGIGSGGSGGETANSENGFLSPRGRLVADERTNTLMISDIPKKVAQMKELIRVIDRPVDQVLIEARIVIANESFARDLGARFGVSGQKGDVITSGTLESINNYRNTAAKNSLITQQANKLTDDARLFDGVDNAKATSLRDQARSLLQTITNPAFLFPASLNTNLPAATSGGALAFTILGKFVNLDMEFSAMQTEGRGEVVSNPRVVTSNQREAVISQGQEVGYVTISPQQGGNSIPIPNVQFKDVLMEMKVNPTITNDGRVFLNMNVKKDEVEGFIDTSIGQVPRIAKRNINTAVLVEDGQTVVIGGVYEFKDRTDLSKVPFLADIPFLGNLFKKKSRSKEKAELLIFVTPKVMKVSQR</sequence>
<comment type="similarity">
    <text evidence="2">Belongs to the bacterial secretin family. PilQ subfamily.</text>
</comment>
<dbReference type="Pfam" id="PF03958">
    <property type="entry name" value="Secretin_N"/>
    <property type="match status" value="1"/>
</dbReference>
<keyword evidence="4 9" id="KW-0732">Signal</keyword>
<evidence type="ECO:0000313" key="11">
    <source>
        <dbReference type="EMBL" id="UNP30542.1"/>
    </source>
</evidence>
<protein>
    <submittedName>
        <fullName evidence="11">Type IV pilus secretin PilQ</fullName>
    </submittedName>
</protein>
<dbReference type="InterPro" id="IPR013355">
    <property type="entry name" value="Pilus_4_PilQ"/>
</dbReference>
<evidence type="ECO:0000256" key="2">
    <source>
        <dbReference type="ARBA" id="ARBA00006304"/>
    </source>
</evidence>
<dbReference type="Pfam" id="PF11741">
    <property type="entry name" value="AMIN"/>
    <property type="match status" value="1"/>
</dbReference>
<dbReference type="RefSeq" id="WP_237049830.1">
    <property type="nucleotide sequence ID" value="NZ_CP011131.1"/>
</dbReference>
<name>A0ABY3XFY5_9GAMM</name>
<keyword evidence="7" id="KW-0998">Cell outer membrane</keyword>
<keyword evidence="3 8" id="KW-0813">Transport</keyword>
<dbReference type="PRINTS" id="PR00811">
    <property type="entry name" value="BCTERIALGSPD"/>
</dbReference>
<dbReference type="PROSITE" id="PS00875">
    <property type="entry name" value="T2SP_D"/>
    <property type="match status" value="1"/>
</dbReference>
<comment type="subcellular location">
    <subcellularLocation>
        <location evidence="1 8">Cell outer membrane</location>
    </subcellularLocation>
</comment>
<dbReference type="Gene3D" id="3.30.1370.120">
    <property type="match status" value="1"/>
</dbReference>
<evidence type="ECO:0000313" key="12">
    <source>
        <dbReference type="Proteomes" id="UP000829194"/>
    </source>
</evidence>
<feature type="signal peptide" evidence="9">
    <location>
        <begin position="1"/>
        <end position="44"/>
    </location>
</feature>
<dbReference type="InterPro" id="IPR021731">
    <property type="entry name" value="AMIN_dom"/>
</dbReference>
<evidence type="ECO:0000256" key="8">
    <source>
        <dbReference type="RuleBase" id="RU004004"/>
    </source>
</evidence>
<dbReference type="PANTHER" id="PTHR30604:SF1">
    <property type="entry name" value="DNA UTILIZATION PROTEIN HOFQ"/>
    <property type="match status" value="1"/>
</dbReference>
<dbReference type="Gene3D" id="2.60.40.3470">
    <property type="match status" value="1"/>
</dbReference>
<evidence type="ECO:0000256" key="6">
    <source>
        <dbReference type="ARBA" id="ARBA00023136"/>
    </source>
</evidence>
<dbReference type="EMBL" id="CP093547">
    <property type="protein sequence ID" value="UNP30542.1"/>
    <property type="molecule type" value="Genomic_DNA"/>
</dbReference>
<reference evidence="11 12" key="1">
    <citation type="submission" date="2022-03" db="EMBL/GenBank/DDBJ databases">
        <title>Complete genome sequence of Lysobacter capsici VKM B-2533 and Lysobacter gummosus 10.1.1, promising sources of lytic agents.</title>
        <authorList>
            <person name="Tarlachkov S.V."/>
            <person name="Kudryakova I.V."/>
            <person name="Afoshin A.S."/>
            <person name="Leontyevskaya E.A."/>
            <person name="Leontyevskaya N.V."/>
        </authorList>
    </citation>
    <scope>NUCLEOTIDE SEQUENCE [LARGE SCALE GENOMIC DNA]</scope>
    <source>
        <strain evidence="11 12">10.1.1</strain>
    </source>
</reference>
<evidence type="ECO:0000256" key="3">
    <source>
        <dbReference type="ARBA" id="ARBA00022448"/>
    </source>
</evidence>
<dbReference type="InterPro" id="IPR038591">
    <property type="entry name" value="NolW-like_sf"/>
</dbReference>
<feature type="chain" id="PRO_5046210488" evidence="9">
    <location>
        <begin position="45"/>
        <end position="706"/>
    </location>
</feature>
<organism evidence="11 12">
    <name type="scientific">Lysobacter gummosus</name>
    <dbReference type="NCBI Taxonomy" id="262324"/>
    <lineage>
        <taxon>Bacteria</taxon>
        <taxon>Pseudomonadati</taxon>
        <taxon>Pseudomonadota</taxon>
        <taxon>Gammaproteobacteria</taxon>
        <taxon>Lysobacterales</taxon>
        <taxon>Lysobacteraceae</taxon>
        <taxon>Lysobacter</taxon>
    </lineage>
</organism>
<accession>A0ABY3XFY5</accession>
<gene>
    <name evidence="11" type="primary">pilQ</name>
    <name evidence="11" type="ORF">MOV92_04540</name>
</gene>
<dbReference type="InterPro" id="IPR005644">
    <property type="entry name" value="NolW-like"/>
</dbReference>
<evidence type="ECO:0000259" key="10">
    <source>
        <dbReference type="SMART" id="SM00965"/>
    </source>
</evidence>
<evidence type="ECO:0000256" key="4">
    <source>
        <dbReference type="ARBA" id="ARBA00022729"/>
    </source>
</evidence>
<keyword evidence="5" id="KW-0653">Protein transport</keyword>
<dbReference type="InterPro" id="IPR051808">
    <property type="entry name" value="Type_IV_pilus_biogenesis"/>
</dbReference>
<dbReference type="Pfam" id="PF07660">
    <property type="entry name" value="STN"/>
    <property type="match status" value="1"/>
</dbReference>
<dbReference type="InterPro" id="IPR004845">
    <property type="entry name" value="T2SS_GspD_CS"/>
</dbReference>
<dbReference type="Gene3D" id="3.30.1370.130">
    <property type="match status" value="1"/>
</dbReference>
<dbReference type="PANTHER" id="PTHR30604">
    <property type="entry name" value="PROTEIN TRANSPORT PROTEIN HOFQ"/>
    <property type="match status" value="1"/>
</dbReference>
<dbReference type="InterPro" id="IPR011662">
    <property type="entry name" value="Secretin/TonB_short_N"/>
</dbReference>
<keyword evidence="6" id="KW-0472">Membrane</keyword>
<keyword evidence="12" id="KW-1185">Reference proteome</keyword>
<dbReference type="SMART" id="SM00965">
    <property type="entry name" value="STN"/>
    <property type="match status" value="1"/>
</dbReference>
<feature type="domain" description="Secretin/TonB short N-terminal" evidence="10">
    <location>
        <begin position="254"/>
        <end position="302"/>
    </location>
</feature>
<dbReference type="InterPro" id="IPR004846">
    <property type="entry name" value="T2SS/T3SS_dom"/>
</dbReference>
<evidence type="ECO:0000256" key="5">
    <source>
        <dbReference type="ARBA" id="ARBA00022927"/>
    </source>
</evidence>
<dbReference type="Pfam" id="PF00263">
    <property type="entry name" value="Secretin"/>
    <property type="match status" value="1"/>
</dbReference>